<evidence type="ECO:0000313" key="2">
    <source>
        <dbReference type="EMBL" id="KAI7756159.1"/>
    </source>
</evidence>
<dbReference type="InterPro" id="IPR001810">
    <property type="entry name" value="F-box_dom"/>
</dbReference>
<dbReference type="SUPFAM" id="SSF52047">
    <property type="entry name" value="RNI-like"/>
    <property type="match status" value="1"/>
</dbReference>
<proteinExistence type="predicted"/>
<dbReference type="InterPro" id="IPR001611">
    <property type="entry name" value="Leu-rich_rpt"/>
</dbReference>
<protein>
    <recommendedName>
        <fullName evidence="1">F-box domain-containing protein</fullName>
    </recommendedName>
</protein>
<dbReference type="PANTHER" id="PTHR38926">
    <property type="entry name" value="F-BOX DOMAIN CONTAINING PROTEIN, EXPRESSED"/>
    <property type="match status" value="1"/>
</dbReference>
<organism evidence="2 3">
    <name type="scientific">Ambrosia artemisiifolia</name>
    <name type="common">Common ragweed</name>
    <dbReference type="NCBI Taxonomy" id="4212"/>
    <lineage>
        <taxon>Eukaryota</taxon>
        <taxon>Viridiplantae</taxon>
        <taxon>Streptophyta</taxon>
        <taxon>Embryophyta</taxon>
        <taxon>Tracheophyta</taxon>
        <taxon>Spermatophyta</taxon>
        <taxon>Magnoliopsida</taxon>
        <taxon>eudicotyledons</taxon>
        <taxon>Gunneridae</taxon>
        <taxon>Pentapetalae</taxon>
        <taxon>asterids</taxon>
        <taxon>campanulids</taxon>
        <taxon>Asterales</taxon>
        <taxon>Asteraceae</taxon>
        <taxon>Asteroideae</taxon>
        <taxon>Heliantheae alliance</taxon>
        <taxon>Heliantheae</taxon>
        <taxon>Ambrosia</taxon>
    </lineage>
</organism>
<evidence type="ECO:0000313" key="3">
    <source>
        <dbReference type="Proteomes" id="UP001206925"/>
    </source>
</evidence>
<name>A0AAD5GX12_AMBAR</name>
<dbReference type="EMBL" id="JAMZMK010000534">
    <property type="protein sequence ID" value="KAI7756159.1"/>
    <property type="molecule type" value="Genomic_DNA"/>
</dbReference>
<gene>
    <name evidence="2" type="ORF">M8C21_018939</name>
</gene>
<dbReference type="Pfam" id="PF13516">
    <property type="entry name" value="LRR_6"/>
    <property type="match status" value="1"/>
</dbReference>
<evidence type="ECO:0000259" key="1">
    <source>
        <dbReference type="Pfam" id="PF00646"/>
    </source>
</evidence>
<comment type="caution">
    <text evidence="2">The sequence shown here is derived from an EMBL/GenBank/DDBJ whole genome shotgun (WGS) entry which is preliminary data.</text>
</comment>
<sequence>MATTTESDELSSNWSELPHELLHNILTRLTLEHRWVGPMFVCKSWLQACKDPSLYTVFDLEPAFKSRPAESTRWWTAEFEKKIDNMIRSVVDWCDGRIVEIRVRHCSDWAISLVAERCPNLEVLSITSCPNVTDESMIKLASGCPKLKELDISYCYEISHESLLTLGRKCTNITVLKRNLMNLDPSQQIGFVPTSYLNACPQDGDSEAAAIGNLMPQLLHLELRFSKLSARGLTLISQGCKNLEYLDLLGCMNVTSRDIANLTSGLTNLKTIKKPNFFMPRSGYNAERYGHWRLYEDRFEMDAFRI</sequence>
<dbReference type="Gene3D" id="1.20.1280.50">
    <property type="match status" value="1"/>
</dbReference>
<dbReference type="InterPro" id="IPR006553">
    <property type="entry name" value="Leu-rich_rpt_Cys-con_subtyp"/>
</dbReference>
<dbReference type="SMART" id="SM00367">
    <property type="entry name" value="LRR_CC"/>
    <property type="match status" value="3"/>
</dbReference>
<feature type="domain" description="F-box" evidence="1">
    <location>
        <begin position="14"/>
        <end position="55"/>
    </location>
</feature>
<dbReference type="Proteomes" id="UP001206925">
    <property type="component" value="Unassembled WGS sequence"/>
</dbReference>
<dbReference type="AlphaFoldDB" id="A0AAD5GX12"/>
<dbReference type="InterPro" id="IPR032675">
    <property type="entry name" value="LRR_dom_sf"/>
</dbReference>
<dbReference type="Gene3D" id="3.80.10.10">
    <property type="entry name" value="Ribonuclease Inhibitor"/>
    <property type="match status" value="1"/>
</dbReference>
<accession>A0AAD5GX12</accession>
<dbReference type="SUPFAM" id="SSF81383">
    <property type="entry name" value="F-box domain"/>
    <property type="match status" value="1"/>
</dbReference>
<keyword evidence="3" id="KW-1185">Reference proteome</keyword>
<reference evidence="2" key="1">
    <citation type="submission" date="2022-06" db="EMBL/GenBank/DDBJ databases">
        <title>Uncovering the hologenomic basis of an extraordinary plant invasion.</title>
        <authorList>
            <person name="Bieker V.C."/>
            <person name="Martin M.D."/>
            <person name="Gilbert T."/>
            <person name="Hodgins K."/>
            <person name="Battlay P."/>
            <person name="Petersen B."/>
            <person name="Wilson J."/>
        </authorList>
    </citation>
    <scope>NUCLEOTIDE SEQUENCE</scope>
    <source>
        <strain evidence="2">AA19_3_7</strain>
        <tissue evidence="2">Leaf</tissue>
    </source>
</reference>
<dbReference type="PANTHER" id="PTHR38926:SF5">
    <property type="entry name" value="F-BOX AND LEUCINE-RICH REPEAT PROTEIN 6"/>
    <property type="match status" value="1"/>
</dbReference>
<dbReference type="Pfam" id="PF00646">
    <property type="entry name" value="F-box"/>
    <property type="match status" value="1"/>
</dbReference>
<dbReference type="InterPro" id="IPR036047">
    <property type="entry name" value="F-box-like_dom_sf"/>
</dbReference>